<proteinExistence type="predicted"/>
<dbReference type="Gene3D" id="3.30.420.10">
    <property type="entry name" value="Ribonuclease H-like superfamily/Ribonuclease H"/>
    <property type="match status" value="1"/>
</dbReference>
<gene>
    <name evidence="2" type="ORF">G5C65_06635</name>
</gene>
<dbReference type="SUPFAM" id="SSF53098">
    <property type="entry name" value="Ribonuclease H-like"/>
    <property type="match status" value="1"/>
</dbReference>
<dbReference type="Proteomes" id="UP000477722">
    <property type="component" value="Unassembled WGS sequence"/>
</dbReference>
<reference evidence="2 3" key="1">
    <citation type="submission" date="2020-02" db="EMBL/GenBank/DDBJ databases">
        <title>Whole-genome analyses of novel actinobacteria.</title>
        <authorList>
            <person name="Sahin N."/>
            <person name="Tatar D."/>
        </authorList>
    </citation>
    <scope>NUCLEOTIDE SEQUENCE [LARGE SCALE GENOMIC DNA]</scope>
    <source>
        <strain evidence="2 3">SB3404</strain>
    </source>
</reference>
<organism evidence="2 3">
    <name type="scientific">Streptomyces boncukensis</name>
    <dbReference type="NCBI Taxonomy" id="2711219"/>
    <lineage>
        <taxon>Bacteria</taxon>
        <taxon>Bacillati</taxon>
        <taxon>Actinomycetota</taxon>
        <taxon>Actinomycetes</taxon>
        <taxon>Kitasatosporales</taxon>
        <taxon>Streptomycetaceae</taxon>
        <taxon>Streptomyces</taxon>
    </lineage>
</organism>
<dbReference type="InterPro" id="IPR012337">
    <property type="entry name" value="RNaseH-like_sf"/>
</dbReference>
<evidence type="ECO:0000313" key="2">
    <source>
        <dbReference type="EMBL" id="NGO68036.1"/>
    </source>
</evidence>
<dbReference type="RefSeq" id="WP_165297692.1">
    <property type="nucleotide sequence ID" value="NZ_JAAKZZ010000041.1"/>
</dbReference>
<keyword evidence="2" id="KW-0269">Exonuclease</keyword>
<protein>
    <submittedName>
        <fullName evidence="2">3'-5' exonuclease</fullName>
    </submittedName>
</protein>
<keyword evidence="3" id="KW-1185">Reference proteome</keyword>
<name>A0A6G4WRZ1_9ACTN</name>
<dbReference type="InterPro" id="IPR036397">
    <property type="entry name" value="RNaseH_sf"/>
</dbReference>
<keyword evidence="2" id="KW-0378">Hydrolase</keyword>
<evidence type="ECO:0000313" key="3">
    <source>
        <dbReference type="Proteomes" id="UP000477722"/>
    </source>
</evidence>
<feature type="region of interest" description="Disordered" evidence="1">
    <location>
        <begin position="209"/>
        <end position="233"/>
    </location>
</feature>
<dbReference type="GO" id="GO:0004527">
    <property type="term" value="F:exonuclease activity"/>
    <property type="evidence" value="ECO:0007669"/>
    <property type="project" value="UniProtKB-KW"/>
</dbReference>
<dbReference type="GO" id="GO:0003676">
    <property type="term" value="F:nucleic acid binding"/>
    <property type="evidence" value="ECO:0007669"/>
    <property type="project" value="InterPro"/>
</dbReference>
<dbReference type="EMBL" id="JAAKZZ010000041">
    <property type="protein sequence ID" value="NGO68036.1"/>
    <property type="molecule type" value="Genomic_DNA"/>
</dbReference>
<dbReference type="AlphaFoldDB" id="A0A6G4WRZ1"/>
<feature type="compositionally biased region" description="Pro residues" evidence="1">
    <location>
        <begin position="217"/>
        <end position="226"/>
    </location>
</feature>
<keyword evidence="2" id="KW-0540">Nuclease</keyword>
<evidence type="ECO:0000256" key="1">
    <source>
        <dbReference type="SAM" id="MobiDB-lite"/>
    </source>
</evidence>
<accession>A0A6G4WRZ1</accession>
<sequence length="233" mass="24786">MTLWYESPLAAFALRSRRSGPPGSRGDAALDRIAAAALVTQQAPGAPPTARRWVVPAGHRRAAALDVQARALAAQESAGTPLVVPNAPYDLTLLDRELDREHGARLADYLGGASLCVLDPVVLDRRLDRARHCRTLPELCRRYGVPPPEDGGGEVTAACAALAVVRALGRHHAPRLSAVSPAELHTLQAVWYAAQARGLAAWFAREGSERPVDPAWPLRPRPPGPQGPADMAG</sequence>
<comment type="caution">
    <text evidence="2">The sequence shown here is derived from an EMBL/GenBank/DDBJ whole genome shotgun (WGS) entry which is preliminary data.</text>
</comment>